<evidence type="ECO:0000313" key="2">
    <source>
        <dbReference type="EMBL" id="EJF84401.1"/>
    </source>
</evidence>
<evidence type="ECO:0000313" key="3">
    <source>
        <dbReference type="Proteomes" id="UP000002646"/>
    </source>
</evidence>
<keyword evidence="1" id="KW-0812">Transmembrane</keyword>
<reference evidence="2 3" key="1">
    <citation type="submission" date="2012-03" db="EMBL/GenBank/DDBJ databases">
        <title>The Genome Sequence of Bartonella washoensis 085-0475.</title>
        <authorList>
            <consortium name="The Broad Institute Genome Sequencing Platform"/>
            <consortium name="The Broad Institute Genome Sequencing Center for Infectious Disease"/>
            <person name="Feldgarden M."/>
            <person name="Kirby J."/>
            <person name="Kosoy M."/>
            <person name="Birtles R."/>
            <person name="Probert W.S."/>
            <person name="Chiaraviglio L."/>
            <person name="Young S.K."/>
            <person name="Zeng Q."/>
            <person name="Gargeya S."/>
            <person name="Fitzgerald M."/>
            <person name="Haas B."/>
            <person name="Abouelleil A."/>
            <person name="Alvarado L."/>
            <person name="Arachchi H.M."/>
            <person name="Berlin A."/>
            <person name="Chapman S.B."/>
            <person name="Gearin G."/>
            <person name="Goldberg J."/>
            <person name="Griggs A."/>
            <person name="Gujja S."/>
            <person name="Hansen M."/>
            <person name="Heiman D."/>
            <person name="Howarth C."/>
            <person name="Larimer J."/>
            <person name="Lui A."/>
            <person name="MacDonald P.J.P."/>
            <person name="McCowen C."/>
            <person name="Montmayeur A."/>
            <person name="Murphy C."/>
            <person name="Neiman D."/>
            <person name="Pearson M."/>
            <person name="Priest M."/>
            <person name="Roberts A."/>
            <person name="Saif S."/>
            <person name="Shea T."/>
            <person name="Sisk P."/>
            <person name="Stolte C."/>
            <person name="Sykes S."/>
            <person name="Wortman J."/>
            <person name="Nusbaum C."/>
            <person name="Birren B."/>
        </authorList>
    </citation>
    <scope>NUCLEOTIDE SEQUENCE [LARGE SCALE GENOMIC DNA]</scope>
    <source>
        <strain evidence="2 3">085-0475</strain>
    </source>
</reference>
<protein>
    <submittedName>
        <fullName evidence="2">Uncharacterized protein</fullName>
    </submittedName>
</protein>
<dbReference type="Proteomes" id="UP000002646">
    <property type="component" value="Unassembled WGS sequence"/>
</dbReference>
<name>J0QG67_9HYPH</name>
<evidence type="ECO:0000256" key="1">
    <source>
        <dbReference type="SAM" id="Phobius"/>
    </source>
</evidence>
<dbReference type="HOGENOM" id="CLU_3114985_0_0_5"/>
<dbReference type="AlphaFoldDB" id="J0QG67"/>
<accession>J0QG67</accession>
<dbReference type="EMBL" id="AILX01000017">
    <property type="protein sequence ID" value="EJF84401.1"/>
    <property type="molecule type" value="Genomic_DNA"/>
</dbReference>
<proteinExistence type="predicted"/>
<organism evidence="2 3">
    <name type="scientific">Cardidatus Bartonella washoeensis 085-0475</name>
    <dbReference type="NCBI Taxonomy" id="1094564"/>
    <lineage>
        <taxon>Bacteria</taxon>
        <taxon>Pseudomonadati</taxon>
        <taxon>Pseudomonadota</taxon>
        <taxon>Alphaproteobacteria</taxon>
        <taxon>Hyphomicrobiales</taxon>
        <taxon>Bartonellaceae</taxon>
        <taxon>Bartonella</taxon>
    </lineage>
</organism>
<comment type="caution">
    <text evidence="2">The sequence shown here is derived from an EMBL/GenBank/DDBJ whole genome shotgun (WGS) entry which is preliminary data.</text>
</comment>
<keyword evidence="1" id="KW-0472">Membrane</keyword>
<gene>
    <name evidence="2" type="ORF">MCW_01214</name>
</gene>
<dbReference type="PATRIC" id="fig|1094564.3.peg.1377"/>
<feature type="transmembrane region" description="Helical" evidence="1">
    <location>
        <begin position="12"/>
        <end position="35"/>
    </location>
</feature>
<sequence>MRRILVWIFEKLIFTIFLILLFIRGSVFAVLNFFADWSGVVFVIFFSDIS</sequence>
<keyword evidence="1" id="KW-1133">Transmembrane helix</keyword>